<dbReference type="EMBL" id="JPEN01000062">
    <property type="protein sequence ID" value="KGM37251.1"/>
    <property type="molecule type" value="Genomic_DNA"/>
</dbReference>
<accession>A0A0A0DEV5</accession>
<feature type="transmembrane region" description="Helical" evidence="2">
    <location>
        <begin position="68"/>
        <end position="88"/>
    </location>
</feature>
<feature type="coiled-coil region" evidence="1">
    <location>
        <begin position="88"/>
        <end position="115"/>
    </location>
</feature>
<dbReference type="STRING" id="176090.SSIN_0991"/>
<evidence type="ECO:0000256" key="2">
    <source>
        <dbReference type="SAM" id="Phobius"/>
    </source>
</evidence>
<dbReference type="Proteomes" id="UP000030019">
    <property type="component" value="Unassembled WGS sequence"/>
</dbReference>
<keyword evidence="3" id="KW-0808">Transferase</keyword>
<dbReference type="PATRIC" id="fig|176090.4.peg.961"/>
<dbReference type="RefSeq" id="WP_037616351.1">
    <property type="nucleotide sequence ID" value="NZ_JPEN01000062.1"/>
</dbReference>
<name>A0A0A0DEV5_9STRE</name>
<keyword evidence="1" id="KW-0175">Coiled coil</keyword>
<evidence type="ECO:0000313" key="4">
    <source>
        <dbReference type="Proteomes" id="UP000030019"/>
    </source>
</evidence>
<feature type="transmembrane region" description="Helical" evidence="2">
    <location>
        <begin position="6"/>
        <end position="23"/>
    </location>
</feature>
<proteinExistence type="predicted"/>
<evidence type="ECO:0000256" key="1">
    <source>
        <dbReference type="SAM" id="Coils"/>
    </source>
</evidence>
<keyword evidence="2" id="KW-0472">Membrane</keyword>
<protein>
    <submittedName>
        <fullName evidence="3">Glycosyltransferase, lytic transglycosylase, dTDP-4-rhamnose reductase</fullName>
    </submittedName>
</protein>
<keyword evidence="4" id="KW-1185">Reference proteome</keyword>
<organism evidence="3 4">
    <name type="scientific">Streptococcus sinensis</name>
    <dbReference type="NCBI Taxonomy" id="176090"/>
    <lineage>
        <taxon>Bacteria</taxon>
        <taxon>Bacillati</taxon>
        <taxon>Bacillota</taxon>
        <taxon>Bacilli</taxon>
        <taxon>Lactobacillales</taxon>
        <taxon>Streptococcaceae</taxon>
        <taxon>Streptococcus</taxon>
    </lineage>
</organism>
<reference evidence="3 4" key="1">
    <citation type="submission" date="2014-06" db="EMBL/GenBank/DDBJ databases">
        <authorList>
            <person name="Teng J.L."/>
            <person name="Huang Y."/>
            <person name="Tse H."/>
            <person name="Lau S.K."/>
            <person name="Woo P.C."/>
        </authorList>
    </citation>
    <scope>NUCLEOTIDE SEQUENCE [LARGE SCALE GENOMIC DNA]</scope>
    <source>
        <strain evidence="3 4">HKU4</strain>
    </source>
</reference>
<dbReference type="GO" id="GO:0016740">
    <property type="term" value="F:transferase activity"/>
    <property type="evidence" value="ECO:0007669"/>
    <property type="project" value="UniProtKB-KW"/>
</dbReference>
<keyword evidence="2" id="KW-1133">Transmembrane helix</keyword>
<dbReference type="InterPro" id="IPR019277">
    <property type="entry name" value="DUF2304"/>
</dbReference>
<keyword evidence="2" id="KW-0812">Transmembrane</keyword>
<feature type="transmembrane region" description="Helical" evidence="2">
    <location>
        <begin position="35"/>
        <end position="56"/>
    </location>
</feature>
<comment type="caution">
    <text evidence="3">The sequence shown here is derived from an EMBL/GenBank/DDBJ whole genome shotgun (WGS) entry which is preliminary data.</text>
</comment>
<dbReference type="Pfam" id="PF10066">
    <property type="entry name" value="DUF2304"/>
    <property type="match status" value="1"/>
</dbReference>
<sequence length="119" mass="13862">MSILSIVMLVASVLFLYFVFRNINQNNILFEQAFMWIIIGFVLIVISIFDWIPVSIAKLLGFELTSNFVMSLAIFFLLIIVFLHTIAISKQKEQIKQLVQELSIMKQRMSKLESEKDEK</sequence>
<gene>
    <name evidence="3" type="ORF">SSIN_0991</name>
</gene>
<dbReference type="AlphaFoldDB" id="A0A0A0DEV5"/>
<evidence type="ECO:0000313" key="3">
    <source>
        <dbReference type="EMBL" id="KGM37251.1"/>
    </source>
</evidence>